<comment type="caution">
    <text evidence="2">The sequence shown here is derived from an EMBL/GenBank/DDBJ whole genome shotgun (WGS) entry which is preliminary data.</text>
</comment>
<evidence type="ECO:0000256" key="1">
    <source>
        <dbReference type="SAM" id="Phobius"/>
    </source>
</evidence>
<dbReference type="AlphaFoldDB" id="A0A1Q5TJI0"/>
<evidence type="ECO:0000313" key="3">
    <source>
        <dbReference type="Proteomes" id="UP000186955"/>
    </source>
</evidence>
<gene>
    <name evidence="2" type="ORF">PENSUB_7832</name>
</gene>
<dbReference type="STRING" id="1316194.A0A1Q5TJI0"/>
<reference evidence="2 3" key="1">
    <citation type="submission" date="2016-10" db="EMBL/GenBank/DDBJ databases">
        <title>Genome sequence of the ascomycete fungus Penicillium subrubescens.</title>
        <authorList>
            <person name="De Vries R.P."/>
            <person name="Peng M."/>
            <person name="Dilokpimol A."/>
            <person name="Hilden K."/>
            <person name="Makela M.R."/>
            <person name="Grigoriev I."/>
            <person name="Riley R."/>
            <person name="Granchi Z."/>
        </authorList>
    </citation>
    <scope>NUCLEOTIDE SEQUENCE [LARGE SCALE GENOMIC DNA]</scope>
    <source>
        <strain evidence="2 3">CBS 132785</strain>
    </source>
</reference>
<feature type="transmembrane region" description="Helical" evidence="1">
    <location>
        <begin position="164"/>
        <end position="188"/>
    </location>
</feature>
<feature type="transmembrane region" description="Helical" evidence="1">
    <location>
        <begin position="12"/>
        <end position="32"/>
    </location>
</feature>
<organism evidence="2 3">
    <name type="scientific">Penicillium subrubescens</name>
    <dbReference type="NCBI Taxonomy" id="1316194"/>
    <lineage>
        <taxon>Eukaryota</taxon>
        <taxon>Fungi</taxon>
        <taxon>Dikarya</taxon>
        <taxon>Ascomycota</taxon>
        <taxon>Pezizomycotina</taxon>
        <taxon>Eurotiomycetes</taxon>
        <taxon>Eurotiomycetidae</taxon>
        <taxon>Eurotiales</taxon>
        <taxon>Aspergillaceae</taxon>
        <taxon>Penicillium</taxon>
    </lineage>
</organism>
<keyword evidence="1" id="KW-1133">Transmembrane helix</keyword>
<keyword evidence="1" id="KW-0472">Membrane</keyword>
<protein>
    <submittedName>
        <fullName evidence="2">Uncharacterized protein</fullName>
    </submittedName>
</protein>
<keyword evidence="3" id="KW-1185">Reference proteome</keyword>
<feature type="transmembrane region" description="Helical" evidence="1">
    <location>
        <begin position="93"/>
        <end position="111"/>
    </location>
</feature>
<dbReference type="EMBL" id="MNBE01000647">
    <property type="protein sequence ID" value="OKP00375.1"/>
    <property type="molecule type" value="Genomic_DNA"/>
</dbReference>
<name>A0A1Q5TJI0_9EURO</name>
<evidence type="ECO:0000313" key="2">
    <source>
        <dbReference type="EMBL" id="OKP00375.1"/>
    </source>
</evidence>
<feature type="transmembrane region" description="Helical" evidence="1">
    <location>
        <begin position="123"/>
        <end position="144"/>
    </location>
</feature>
<dbReference type="Proteomes" id="UP000186955">
    <property type="component" value="Unassembled WGS sequence"/>
</dbReference>
<accession>A0A1Q5TJI0</accession>
<feature type="transmembrane region" description="Helical" evidence="1">
    <location>
        <begin position="44"/>
        <end position="68"/>
    </location>
</feature>
<proteinExistence type="predicted"/>
<keyword evidence="1" id="KW-0812">Transmembrane</keyword>
<sequence>MAFQLALILQEFTYLLALCMILYLFYRLTFLFQERSTGRVSDGLMLFHGVIFGLMIPICVAEFATYVLNTVKDYDVNPRERLASHWIQVIRPLYTWLASLEIMIWGICLMVRTSRIDRKAKPSASSFLLGSIGFFAMNLMWAIITIQWDIVAYLGYGGTIFPRWIHYIEVIFPFFCIVITYIGILMCCTRLAGLDDLNIFPTDGPSTYPMMTYQNPYSNSPDMESRPMITEYDPARGLWEAGSRPIHEADAVHSLRAWKP</sequence>